<feature type="transmembrane region" description="Helical" evidence="1">
    <location>
        <begin position="87"/>
        <end position="106"/>
    </location>
</feature>
<dbReference type="InParanoid" id="A0A2K1JR90"/>
<evidence type="ECO:0000313" key="4">
    <source>
        <dbReference type="Proteomes" id="UP000006727"/>
    </source>
</evidence>
<keyword evidence="4" id="KW-1185">Reference proteome</keyword>
<gene>
    <name evidence="2" type="ORF">PHYPA_016438</name>
</gene>
<name>A0A2K1JR90_PHYPA</name>
<dbReference type="EMBL" id="ABEU02000012">
    <property type="protein sequence ID" value="PNR44055.1"/>
    <property type="molecule type" value="Genomic_DNA"/>
</dbReference>
<accession>A0A2K1JR90</accession>
<protein>
    <submittedName>
        <fullName evidence="2 3">Uncharacterized protein</fullName>
    </submittedName>
</protein>
<dbReference type="EnsemblPlants" id="Pp3c12_18240V3.2">
    <property type="protein sequence ID" value="PAC:32975214.CDS.1"/>
    <property type="gene ID" value="Pp3c12_18240"/>
</dbReference>
<keyword evidence="1" id="KW-0812">Transmembrane</keyword>
<evidence type="ECO:0000313" key="2">
    <source>
        <dbReference type="EMBL" id="PNR44055.1"/>
    </source>
</evidence>
<sequence length="110" mass="12797">MTTRGEHRRQSCMCWVGGSEELEMHDHLPKKVLHFFFYSPIFHSSFDGQSCSNQSKDTFNRAMIEALVESSKARIEEMPFPEPCHKACTNLTLLVTHPFFFFVFILKFSS</sequence>
<reference evidence="2 4" key="2">
    <citation type="journal article" date="2018" name="Plant J.">
        <title>The Physcomitrella patens chromosome-scale assembly reveals moss genome structure and evolution.</title>
        <authorList>
            <person name="Lang D."/>
            <person name="Ullrich K.K."/>
            <person name="Murat F."/>
            <person name="Fuchs J."/>
            <person name="Jenkins J."/>
            <person name="Haas F.B."/>
            <person name="Piednoel M."/>
            <person name="Gundlach H."/>
            <person name="Van Bel M."/>
            <person name="Meyberg R."/>
            <person name="Vives C."/>
            <person name="Morata J."/>
            <person name="Symeonidi A."/>
            <person name="Hiss M."/>
            <person name="Muchero W."/>
            <person name="Kamisugi Y."/>
            <person name="Saleh O."/>
            <person name="Blanc G."/>
            <person name="Decker E.L."/>
            <person name="van Gessel N."/>
            <person name="Grimwood J."/>
            <person name="Hayes R.D."/>
            <person name="Graham S.W."/>
            <person name="Gunter L.E."/>
            <person name="McDaniel S.F."/>
            <person name="Hoernstein S.N.W."/>
            <person name="Larsson A."/>
            <person name="Li F.W."/>
            <person name="Perroud P.F."/>
            <person name="Phillips J."/>
            <person name="Ranjan P."/>
            <person name="Rokshar D.S."/>
            <person name="Rothfels C.J."/>
            <person name="Schneider L."/>
            <person name="Shu S."/>
            <person name="Stevenson D.W."/>
            <person name="Thummler F."/>
            <person name="Tillich M."/>
            <person name="Villarreal Aguilar J.C."/>
            <person name="Widiez T."/>
            <person name="Wong G.K."/>
            <person name="Wymore A."/>
            <person name="Zhang Y."/>
            <person name="Zimmer A.D."/>
            <person name="Quatrano R.S."/>
            <person name="Mayer K.F.X."/>
            <person name="Goodstein D."/>
            <person name="Casacuberta J.M."/>
            <person name="Vandepoele K."/>
            <person name="Reski R."/>
            <person name="Cuming A.C."/>
            <person name="Tuskan G.A."/>
            <person name="Maumus F."/>
            <person name="Salse J."/>
            <person name="Schmutz J."/>
            <person name="Rensing S.A."/>
        </authorList>
    </citation>
    <scope>NUCLEOTIDE SEQUENCE [LARGE SCALE GENOMIC DNA]</scope>
    <source>
        <strain evidence="3 4">cv. Gransden 2004</strain>
    </source>
</reference>
<evidence type="ECO:0000313" key="3">
    <source>
        <dbReference type="EnsemblPlants" id="PAC:32975213.CDS.1"/>
    </source>
</evidence>
<dbReference type="Gramene" id="Pp3c12_18240V3.2">
    <property type="protein sequence ID" value="PAC:32975214.CDS.1"/>
    <property type="gene ID" value="Pp3c12_18240"/>
</dbReference>
<dbReference type="AlphaFoldDB" id="A0A2K1JR90"/>
<organism evidence="2">
    <name type="scientific">Physcomitrium patens</name>
    <name type="common">Spreading-leaved earth moss</name>
    <name type="synonym">Physcomitrella patens</name>
    <dbReference type="NCBI Taxonomy" id="3218"/>
    <lineage>
        <taxon>Eukaryota</taxon>
        <taxon>Viridiplantae</taxon>
        <taxon>Streptophyta</taxon>
        <taxon>Embryophyta</taxon>
        <taxon>Bryophyta</taxon>
        <taxon>Bryophytina</taxon>
        <taxon>Bryopsida</taxon>
        <taxon>Funariidae</taxon>
        <taxon>Funariales</taxon>
        <taxon>Funariaceae</taxon>
        <taxon>Physcomitrium</taxon>
    </lineage>
</organism>
<proteinExistence type="predicted"/>
<keyword evidence="1" id="KW-1133">Transmembrane helix</keyword>
<dbReference type="Gramene" id="Pp3c12_18240V3.1">
    <property type="protein sequence ID" value="PAC:32975213.CDS.1"/>
    <property type="gene ID" value="Pp3c12_18240"/>
</dbReference>
<dbReference type="Proteomes" id="UP000006727">
    <property type="component" value="Chromosome 12"/>
</dbReference>
<reference evidence="2 4" key="1">
    <citation type="journal article" date="2008" name="Science">
        <title>The Physcomitrella genome reveals evolutionary insights into the conquest of land by plants.</title>
        <authorList>
            <person name="Rensing S."/>
            <person name="Lang D."/>
            <person name="Zimmer A."/>
            <person name="Terry A."/>
            <person name="Salamov A."/>
            <person name="Shapiro H."/>
            <person name="Nishiyama T."/>
            <person name="Perroud P.-F."/>
            <person name="Lindquist E."/>
            <person name="Kamisugi Y."/>
            <person name="Tanahashi T."/>
            <person name="Sakakibara K."/>
            <person name="Fujita T."/>
            <person name="Oishi K."/>
            <person name="Shin-I T."/>
            <person name="Kuroki Y."/>
            <person name="Toyoda A."/>
            <person name="Suzuki Y."/>
            <person name="Hashimoto A."/>
            <person name="Yamaguchi K."/>
            <person name="Sugano A."/>
            <person name="Kohara Y."/>
            <person name="Fujiyama A."/>
            <person name="Anterola A."/>
            <person name="Aoki S."/>
            <person name="Ashton N."/>
            <person name="Barbazuk W.B."/>
            <person name="Barker E."/>
            <person name="Bennetzen J."/>
            <person name="Bezanilla M."/>
            <person name="Blankenship R."/>
            <person name="Cho S.H."/>
            <person name="Dutcher S."/>
            <person name="Estelle M."/>
            <person name="Fawcett J.A."/>
            <person name="Gundlach H."/>
            <person name="Hanada K."/>
            <person name="Heyl A."/>
            <person name="Hicks K.A."/>
            <person name="Hugh J."/>
            <person name="Lohr M."/>
            <person name="Mayer K."/>
            <person name="Melkozernov A."/>
            <person name="Murata T."/>
            <person name="Nelson D."/>
            <person name="Pils B."/>
            <person name="Prigge M."/>
            <person name="Reiss B."/>
            <person name="Renner T."/>
            <person name="Rombauts S."/>
            <person name="Rushton P."/>
            <person name="Sanderfoot A."/>
            <person name="Schween G."/>
            <person name="Shiu S.-H."/>
            <person name="Stueber K."/>
            <person name="Theodoulou F.L."/>
            <person name="Tu H."/>
            <person name="Van de Peer Y."/>
            <person name="Verrier P.J."/>
            <person name="Waters E."/>
            <person name="Wood A."/>
            <person name="Yang L."/>
            <person name="Cove D."/>
            <person name="Cuming A."/>
            <person name="Hasebe M."/>
            <person name="Lucas S."/>
            <person name="Mishler D.B."/>
            <person name="Reski R."/>
            <person name="Grigoriev I."/>
            <person name="Quatrano R.S."/>
            <person name="Boore J.L."/>
        </authorList>
    </citation>
    <scope>NUCLEOTIDE SEQUENCE [LARGE SCALE GENOMIC DNA]</scope>
    <source>
        <strain evidence="3 4">cv. Gransden 2004</strain>
    </source>
</reference>
<reference evidence="3" key="3">
    <citation type="submission" date="2020-12" db="UniProtKB">
        <authorList>
            <consortium name="EnsemblPlants"/>
        </authorList>
    </citation>
    <scope>IDENTIFICATION</scope>
</reference>
<keyword evidence="1" id="KW-0472">Membrane</keyword>
<dbReference type="EnsemblPlants" id="Pp3c12_18240V3.1">
    <property type="protein sequence ID" value="PAC:32975213.CDS.1"/>
    <property type="gene ID" value="Pp3c12_18240"/>
</dbReference>
<evidence type="ECO:0000256" key="1">
    <source>
        <dbReference type="SAM" id="Phobius"/>
    </source>
</evidence>